<dbReference type="EMBL" id="BAAADA010000040">
    <property type="protein sequence ID" value="GAA0477481.1"/>
    <property type="molecule type" value="Genomic_DNA"/>
</dbReference>
<accession>A0ABN1AIN3</accession>
<proteinExistence type="predicted"/>
<keyword evidence="2" id="KW-0808">Transferase</keyword>
<keyword evidence="5" id="KW-1185">Reference proteome</keyword>
<dbReference type="Proteomes" id="UP001410648">
    <property type="component" value="Unassembled WGS sequence"/>
</dbReference>
<evidence type="ECO:0000313" key="4">
    <source>
        <dbReference type="EMBL" id="GAA0477481.1"/>
    </source>
</evidence>
<reference evidence="4 5" key="1">
    <citation type="journal article" date="2019" name="Int. J. Syst. Evol. Microbiol.">
        <title>The Global Catalogue of Microorganisms (GCM) 10K type strain sequencing project: providing services to taxonomists for standard genome sequencing and annotation.</title>
        <authorList>
            <consortium name="The Broad Institute Genomics Platform"/>
            <consortium name="The Broad Institute Genome Sequencing Center for Infectious Disease"/>
            <person name="Wu L."/>
            <person name="Ma J."/>
        </authorList>
    </citation>
    <scope>NUCLEOTIDE SEQUENCE [LARGE SCALE GENOMIC DNA]</scope>
    <source>
        <strain evidence="4 5">JCM 14232</strain>
    </source>
</reference>
<comment type="caution">
    <text evidence="4">The sequence shown here is derived from an EMBL/GenBank/DDBJ whole genome shotgun (WGS) entry which is preliminary data.</text>
</comment>
<dbReference type="Gene3D" id="3.90.550.10">
    <property type="entry name" value="Spore Coat Polysaccharide Biosynthesis Protein SpsA, Chain A"/>
    <property type="match status" value="1"/>
</dbReference>
<protein>
    <recommendedName>
        <fullName evidence="3">Glycosyltransferase 2-like domain-containing protein</fullName>
    </recommendedName>
</protein>
<dbReference type="Pfam" id="PF00535">
    <property type="entry name" value="Glycos_transf_2"/>
    <property type="match status" value="1"/>
</dbReference>
<evidence type="ECO:0000256" key="2">
    <source>
        <dbReference type="ARBA" id="ARBA00022679"/>
    </source>
</evidence>
<sequence>MNTFSVIMPVYKVEDYVEKAIVSILAQDYKDFELIIVNDGTPDNSMQIVEKYALKDSRIKVINQRNKGLSAARNTGLKAATGEYVCFVDSDDEVDSYLLSFTKEILDECSPDILMFGMYAETIAEDEGVSETEYWKIDRSNWARENFKKLTVDDTFLNLMGYATNKLYKLELLKKHSIFFNEDIYFLEDIEFNEKVYKVINTMTIIDDCFYHYKFRSRKSLVNSLQDNHFTFLLGAIRSRKEIFEDWGMEPEGIAQIVGILHLRAIRATCSLLFEHSNDITFAEKCQHLYLILHDPYTVSRSELFPSANLIDKVLKAVIKKRQVYTLAIISSLYGFTHRHLSHYKKNLKAMIVK</sequence>
<dbReference type="PANTHER" id="PTHR22916:SF51">
    <property type="entry name" value="GLYCOSYLTRANSFERASE EPSH-RELATED"/>
    <property type="match status" value="1"/>
</dbReference>
<evidence type="ECO:0000259" key="3">
    <source>
        <dbReference type="Pfam" id="PF00535"/>
    </source>
</evidence>
<gene>
    <name evidence="4" type="ORF">GCM10008936_04680</name>
</gene>
<dbReference type="RefSeq" id="WP_346023974.1">
    <property type="nucleotide sequence ID" value="NZ_BAAADA010000040.1"/>
</dbReference>
<dbReference type="InterPro" id="IPR029044">
    <property type="entry name" value="Nucleotide-diphossugar_trans"/>
</dbReference>
<dbReference type="PANTHER" id="PTHR22916">
    <property type="entry name" value="GLYCOSYLTRANSFERASE"/>
    <property type="match status" value="1"/>
</dbReference>
<dbReference type="InterPro" id="IPR001173">
    <property type="entry name" value="Glyco_trans_2-like"/>
</dbReference>
<dbReference type="CDD" id="cd00761">
    <property type="entry name" value="Glyco_tranf_GTA_type"/>
    <property type="match status" value="1"/>
</dbReference>
<feature type="domain" description="Glycosyltransferase 2-like" evidence="3">
    <location>
        <begin position="5"/>
        <end position="175"/>
    </location>
</feature>
<keyword evidence="1" id="KW-0328">Glycosyltransferase</keyword>
<evidence type="ECO:0000256" key="1">
    <source>
        <dbReference type="ARBA" id="ARBA00022676"/>
    </source>
</evidence>
<name>A0ABN1AIN3_9LACT</name>
<evidence type="ECO:0000313" key="5">
    <source>
        <dbReference type="Proteomes" id="UP001410648"/>
    </source>
</evidence>
<dbReference type="SUPFAM" id="SSF53448">
    <property type="entry name" value="Nucleotide-diphospho-sugar transferases"/>
    <property type="match status" value="1"/>
</dbReference>
<organism evidence="4 5">
    <name type="scientific">Alkalibacterium indicireducens</name>
    <dbReference type="NCBI Taxonomy" id="398758"/>
    <lineage>
        <taxon>Bacteria</taxon>
        <taxon>Bacillati</taxon>
        <taxon>Bacillota</taxon>
        <taxon>Bacilli</taxon>
        <taxon>Lactobacillales</taxon>
        <taxon>Carnobacteriaceae</taxon>
        <taxon>Alkalibacterium</taxon>
    </lineage>
</organism>